<organism evidence="1 2">
    <name type="scientific">Azotobacter bryophylli</name>
    <dbReference type="NCBI Taxonomy" id="1986537"/>
    <lineage>
        <taxon>Bacteria</taxon>
        <taxon>Pseudomonadati</taxon>
        <taxon>Pseudomonadota</taxon>
        <taxon>Gammaproteobacteria</taxon>
        <taxon>Pseudomonadales</taxon>
        <taxon>Pseudomonadaceae</taxon>
        <taxon>Azotobacter</taxon>
    </lineage>
</organism>
<dbReference type="InterPro" id="IPR021527">
    <property type="entry name" value="DUF2795"/>
</dbReference>
<reference evidence="2" key="1">
    <citation type="journal article" date="2019" name="Int. J. Syst. Evol. Microbiol.">
        <title>The Global Catalogue of Microorganisms (GCM) 10K type strain sequencing project: providing services to taxonomists for standard genome sequencing and annotation.</title>
        <authorList>
            <consortium name="The Broad Institute Genomics Platform"/>
            <consortium name="The Broad Institute Genome Sequencing Center for Infectious Disease"/>
            <person name="Wu L."/>
            <person name="Ma J."/>
        </authorList>
    </citation>
    <scope>NUCLEOTIDE SEQUENCE [LARGE SCALE GENOMIC DNA]</scope>
    <source>
        <strain evidence="2">KCTC 62195</strain>
    </source>
</reference>
<dbReference type="Pfam" id="PF11387">
    <property type="entry name" value="DUF2795"/>
    <property type="match status" value="1"/>
</dbReference>
<dbReference type="Proteomes" id="UP001595457">
    <property type="component" value="Unassembled WGS sequence"/>
</dbReference>
<dbReference type="RefSeq" id="WP_377813864.1">
    <property type="nucleotide sequence ID" value="NZ_JBHRSJ010000012.1"/>
</dbReference>
<gene>
    <name evidence="1" type="ORF">ACFOJE_08440</name>
</gene>
<keyword evidence="2" id="KW-1185">Reference proteome</keyword>
<protein>
    <submittedName>
        <fullName evidence="1">DUF2795 domain-containing protein</fullName>
    </submittedName>
</protein>
<proteinExistence type="predicted"/>
<dbReference type="EMBL" id="JBHRSJ010000012">
    <property type="protein sequence ID" value="MFC2972238.1"/>
    <property type="molecule type" value="Genomic_DNA"/>
</dbReference>
<accession>A0ABV7AT16</accession>
<evidence type="ECO:0000313" key="2">
    <source>
        <dbReference type="Proteomes" id="UP001595457"/>
    </source>
</evidence>
<sequence length="68" mass="7524">MTRGLGGHSPSNVSHYLKGIDFPADKEHLLQQAKKNGAEAEVLDTIKQLPEEQYESMADVMKGYGQVH</sequence>
<name>A0ABV7AT16_9GAMM</name>
<evidence type="ECO:0000313" key="1">
    <source>
        <dbReference type="EMBL" id="MFC2972238.1"/>
    </source>
</evidence>
<comment type="caution">
    <text evidence="1">The sequence shown here is derived from an EMBL/GenBank/DDBJ whole genome shotgun (WGS) entry which is preliminary data.</text>
</comment>